<evidence type="ECO:0000313" key="2">
    <source>
        <dbReference type="Proteomes" id="UP001143309"/>
    </source>
</evidence>
<dbReference type="Proteomes" id="UP001143309">
    <property type="component" value="Unassembled WGS sequence"/>
</dbReference>
<proteinExistence type="predicted"/>
<dbReference type="SUPFAM" id="SSF53474">
    <property type="entry name" value="alpha/beta-Hydrolases"/>
    <property type="match status" value="1"/>
</dbReference>
<dbReference type="RefSeq" id="WP_271199132.1">
    <property type="nucleotide sequence ID" value="NZ_BSFL01000001.1"/>
</dbReference>
<reference evidence="1" key="2">
    <citation type="submission" date="2023-01" db="EMBL/GenBank/DDBJ databases">
        <authorList>
            <person name="Sun Q."/>
            <person name="Evtushenko L."/>
        </authorList>
    </citation>
    <scope>NUCLEOTIDE SEQUENCE</scope>
    <source>
        <strain evidence="1">VKM B-2748</strain>
    </source>
</reference>
<organism evidence="1 2">
    <name type="scientific">Methylopila turkensis</name>
    <dbReference type="NCBI Taxonomy" id="1437816"/>
    <lineage>
        <taxon>Bacteria</taxon>
        <taxon>Pseudomonadati</taxon>
        <taxon>Pseudomonadota</taxon>
        <taxon>Alphaproteobacteria</taxon>
        <taxon>Hyphomicrobiales</taxon>
        <taxon>Methylopilaceae</taxon>
        <taxon>Methylopila</taxon>
    </lineage>
</organism>
<comment type="caution">
    <text evidence="1">The sequence shown here is derived from an EMBL/GenBank/DDBJ whole genome shotgun (WGS) entry which is preliminary data.</text>
</comment>
<name>A0A9W6JLW9_9HYPH</name>
<evidence type="ECO:0000313" key="1">
    <source>
        <dbReference type="EMBL" id="GLK78618.1"/>
    </source>
</evidence>
<accession>A0A9W6JLW9</accession>
<protein>
    <submittedName>
        <fullName evidence="1">Uncharacterized protein</fullName>
    </submittedName>
</protein>
<dbReference type="AlphaFoldDB" id="A0A9W6JLW9"/>
<gene>
    <name evidence="1" type="ORF">GCM10008174_03590</name>
</gene>
<reference evidence="1" key="1">
    <citation type="journal article" date="2014" name="Int. J. Syst. Evol. Microbiol.">
        <title>Complete genome sequence of Corynebacterium casei LMG S-19264T (=DSM 44701T), isolated from a smear-ripened cheese.</title>
        <authorList>
            <consortium name="US DOE Joint Genome Institute (JGI-PGF)"/>
            <person name="Walter F."/>
            <person name="Albersmeier A."/>
            <person name="Kalinowski J."/>
            <person name="Ruckert C."/>
        </authorList>
    </citation>
    <scope>NUCLEOTIDE SEQUENCE</scope>
    <source>
        <strain evidence="1">VKM B-2748</strain>
    </source>
</reference>
<dbReference type="EMBL" id="BSFL01000001">
    <property type="protein sequence ID" value="GLK78618.1"/>
    <property type="molecule type" value="Genomic_DNA"/>
</dbReference>
<sequence length="269" mass="29865">MRWSLRPGPRTRSLVIVFSAKRKFEMGGQDFGATTLDLSDRRDAYYAVRTLALTRALRDFITDNDIQSVCCLGYSKGGFGSLAVSRALAQAMPERAFSAFAFSPQTQLWPANGRLRYPTYKAFLEGLRSLDATERRRTETLGDQTKPANLPNLRWLVTYGARNPVDAGEALALRGSSVVLDPLPVSFHVSLLFYLVQGLDREGVTAYFQSIRRAAPSSDADAAFTQLSEKAERTIDEIMAIPPRRTLPEIVGWLLRGEWRGAADRAQAA</sequence>
<dbReference type="InterPro" id="IPR029058">
    <property type="entry name" value="AB_hydrolase_fold"/>
</dbReference>
<keyword evidence="2" id="KW-1185">Reference proteome</keyword>